<evidence type="ECO:0000256" key="1">
    <source>
        <dbReference type="SAM" id="Phobius"/>
    </source>
</evidence>
<feature type="transmembrane region" description="Helical" evidence="1">
    <location>
        <begin position="81"/>
        <end position="99"/>
    </location>
</feature>
<feature type="transmembrane region" description="Helical" evidence="1">
    <location>
        <begin position="204"/>
        <end position="226"/>
    </location>
</feature>
<feature type="transmembrane region" description="Helical" evidence="1">
    <location>
        <begin position="119"/>
        <end position="137"/>
    </location>
</feature>
<gene>
    <name evidence="2" type="ORF">CYMTET_17799</name>
</gene>
<name>A0AAE0L6X8_9CHLO</name>
<organism evidence="2 3">
    <name type="scientific">Cymbomonas tetramitiformis</name>
    <dbReference type="NCBI Taxonomy" id="36881"/>
    <lineage>
        <taxon>Eukaryota</taxon>
        <taxon>Viridiplantae</taxon>
        <taxon>Chlorophyta</taxon>
        <taxon>Pyramimonadophyceae</taxon>
        <taxon>Pyramimonadales</taxon>
        <taxon>Pyramimonadaceae</taxon>
        <taxon>Cymbomonas</taxon>
    </lineage>
</organism>
<dbReference type="Proteomes" id="UP001190700">
    <property type="component" value="Unassembled WGS sequence"/>
</dbReference>
<feature type="non-terminal residue" evidence="2">
    <location>
        <position position="292"/>
    </location>
</feature>
<keyword evidence="1" id="KW-0472">Membrane</keyword>
<keyword evidence="1" id="KW-0812">Transmembrane</keyword>
<proteinExistence type="predicted"/>
<comment type="caution">
    <text evidence="2">The sequence shown here is derived from an EMBL/GenBank/DDBJ whole genome shotgun (WGS) entry which is preliminary data.</text>
</comment>
<protein>
    <submittedName>
        <fullName evidence="2">Uncharacterized protein</fullName>
    </submittedName>
</protein>
<feature type="transmembrane region" description="Helical" evidence="1">
    <location>
        <begin position="29"/>
        <end position="51"/>
    </location>
</feature>
<dbReference type="EMBL" id="LGRX02008045">
    <property type="protein sequence ID" value="KAK3273995.1"/>
    <property type="molecule type" value="Genomic_DNA"/>
</dbReference>
<reference evidence="2 3" key="1">
    <citation type="journal article" date="2015" name="Genome Biol. Evol.">
        <title>Comparative Genomics of a Bacterivorous Green Alga Reveals Evolutionary Causalities and Consequences of Phago-Mixotrophic Mode of Nutrition.</title>
        <authorList>
            <person name="Burns J.A."/>
            <person name="Paasch A."/>
            <person name="Narechania A."/>
            <person name="Kim E."/>
        </authorList>
    </citation>
    <scope>NUCLEOTIDE SEQUENCE [LARGE SCALE GENOMIC DNA]</scope>
    <source>
        <strain evidence="2 3">PLY_AMNH</strain>
    </source>
</reference>
<sequence length="292" mass="33576">MNYTTTDYGDDDSAKGPAVWYSWDPIGLDLSWCLLAQSILMLMSYPLRWIYSLDQYKSIKWLQRFSVDYLGKYGDPPREKWLLVILLVGQLICSGVNVYEWISSTYAPSQHLNEIARGQNIVTAVFFGLFYFANALSQEFSMGYFTSPDAVFDVLTITPLVTQLIYEETWLSLVFLRSWGIVKAYVRLDTLRVMNSFVSAITQGYIISVLKFVSFVFTLSSCMYIIEVLGDFSWMRDTFIEVEMGSISVFQMFYWLTPDTIARSFAAGGWLTGKEEEEMWPRMVTTVSTVGY</sequence>
<accession>A0AAE0L6X8</accession>
<keyword evidence="3" id="KW-1185">Reference proteome</keyword>
<evidence type="ECO:0000313" key="2">
    <source>
        <dbReference type="EMBL" id="KAK3273995.1"/>
    </source>
</evidence>
<dbReference type="AlphaFoldDB" id="A0AAE0L6X8"/>
<evidence type="ECO:0000313" key="3">
    <source>
        <dbReference type="Proteomes" id="UP001190700"/>
    </source>
</evidence>
<keyword evidence="1" id="KW-1133">Transmembrane helix</keyword>